<comment type="caution">
    <text evidence="10">The sequence shown here is derived from an EMBL/GenBank/DDBJ whole genome shotgun (WGS) entry which is preliminary data.</text>
</comment>
<keyword evidence="6 9" id="KW-1133">Transmembrane helix</keyword>
<evidence type="ECO:0000256" key="3">
    <source>
        <dbReference type="ARBA" id="ARBA00022676"/>
    </source>
</evidence>
<feature type="compositionally biased region" description="Low complexity" evidence="8">
    <location>
        <begin position="118"/>
        <end position="127"/>
    </location>
</feature>
<keyword evidence="7 9" id="KW-0472">Membrane</keyword>
<name>A0AAV9PU62_9PEZI</name>
<evidence type="ECO:0000256" key="1">
    <source>
        <dbReference type="ARBA" id="ARBA00004141"/>
    </source>
</evidence>
<protein>
    <recommendedName>
        <fullName evidence="2">chitin synthase</fullName>
        <ecNumber evidence="2">2.4.1.16</ecNumber>
    </recommendedName>
</protein>
<dbReference type="SUPFAM" id="SSF53448">
    <property type="entry name" value="Nucleotide-diphospho-sugar transferases"/>
    <property type="match status" value="1"/>
</dbReference>
<dbReference type="Gene3D" id="3.90.550.10">
    <property type="entry name" value="Spore Coat Polysaccharide Biosynthesis Protein SpsA, Chain A"/>
    <property type="match status" value="1"/>
</dbReference>
<evidence type="ECO:0000256" key="4">
    <source>
        <dbReference type="ARBA" id="ARBA00022679"/>
    </source>
</evidence>
<keyword evidence="3" id="KW-0328">Glycosyltransferase</keyword>
<feature type="transmembrane region" description="Helical" evidence="9">
    <location>
        <begin position="691"/>
        <end position="709"/>
    </location>
</feature>
<dbReference type="EC" id="2.4.1.16" evidence="2"/>
<evidence type="ECO:0000256" key="5">
    <source>
        <dbReference type="ARBA" id="ARBA00022692"/>
    </source>
</evidence>
<dbReference type="PANTHER" id="PTHR22914">
    <property type="entry name" value="CHITIN SYNTHASE"/>
    <property type="match status" value="1"/>
</dbReference>
<feature type="region of interest" description="Disordered" evidence="8">
    <location>
        <begin position="1"/>
        <end position="156"/>
    </location>
</feature>
<organism evidence="10 11">
    <name type="scientific">Vermiconidia calcicola</name>
    <dbReference type="NCBI Taxonomy" id="1690605"/>
    <lineage>
        <taxon>Eukaryota</taxon>
        <taxon>Fungi</taxon>
        <taxon>Dikarya</taxon>
        <taxon>Ascomycota</taxon>
        <taxon>Pezizomycotina</taxon>
        <taxon>Dothideomycetes</taxon>
        <taxon>Dothideomycetidae</taxon>
        <taxon>Mycosphaerellales</taxon>
        <taxon>Extremaceae</taxon>
        <taxon>Vermiconidia</taxon>
    </lineage>
</organism>
<dbReference type="Proteomes" id="UP001345827">
    <property type="component" value="Unassembled WGS sequence"/>
</dbReference>
<dbReference type="GO" id="GO:0016020">
    <property type="term" value="C:membrane"/>
    <property type="evidence" value="ECO:0007669"/>
    <property type="project" value="UniProtKB-SubCell"/>
</dbReference>
<dbReference type="InterPro" id="IPR029044">
    <property type="entry name" value="Nucleotide-diphossugar_trans"/>
</dbReference>
<dbReference type="EMBL" id="JAXLQG010000022">
    <property type="protein sequence ID" value="KAK5529386.1"/>
    <property type="molecule type" value="Genomic_DNA"/>
</dbReference>
<dbReference type="AlphaFoldDB" id="A0AAV9PU62"/>
<dbReference type="InterPro" id="IPR004835">
    <property type="entry name" value="Chitin_synth"/>
</dbReference>
<proteinExistence type="predicted"/>
<feature type="compositionally biased region" description="Basic and acidic residues" evidence="8">
    <location>
        <begin position="101"/>
        <end position="117"/>
    </location>
</feature>
<evidence type="ECO:0000256" key="2">
    <source>
        <dbReference type="ARBA" id="ARBA00012543"/>
    </source>
</evidence>
<feature type="compositionally biased region" description="Polar residues" evidence="8">
    <location>
        <begin position="32"/>
        <end position="42"/>
    </location>
</feature>
<keyword evidence="5 9" id="KW-0812">Transmembrane</keyword>
<evidence type="ECO:0000256" key="7">
    <source>
        <dbReference type="ARBA" id="ARBA00023136"/>
    </source>
</evidence>
<accession>A0AAV9PU62</accession>
<feature type="transmembrane region" description="Helical" evidence="9">
    <location>
        <begin position="262"/>
        <end position="292"/>
    </location>
</feature>
<dbReference type="GO" id="GO:0004100">
    <property type="term" value="F:chitin synthase activity"/>
    <property type="evidence" value="ECO:0007669"/>
    <property type="project" value="UniProtKB-EC"/>
</dbReference>
<evidence type="ECO:0000256" key="6">
    <source>
        <dbReference type="ARBA" id="ARBA00022989"/>
    </source>
</evidence>
<dbReference type="GO" id="GO:0030428">
    <property type="term" value="C:cell septum"/>
    <property type="evidence" value="ECO:0007669"/>
    <property type="project" value="TreeGrafter"/>
</dbReference>
<gene>
    <name evidence="10" type="ORF">LTR25_009632</name>
</gene>
<sequence>MPIPWDRYIPGGFPRRQPPLLPIAEVRESPGLNGTPQSQQKSPEGPYEEKSTEASYFPETASQQTAGVGVQHETVRGSRRESYHPDPLESLKPDSPISYTNEKDAGEHENQPPRESDSSSISDSSASTAVLPDAPLRTQHPNESNFTNPFDDDDKNIQSVHAYNATHQSNVSGSRHYQNSVDLSGKARNFSLPSFVDNPKGLTWMPDPSTWPAHEKLSISSRPKSSRTLSTISMDSNYPHIIEPKDPARKLSPKNLFTQRCLFFGTIVSLNIGCLVAALIGHEGLWIFVFILLVKSKDVLSAVISPCGMLMTSIYHLFKPPEEVPTKWILSLIPAYSESEEQIVKCIYSLRDNGVEPHKQVMCVVLDGKPRDVKSHFTDQIASFKRPYVSFKHRLGELVIHAGFMKDVPVIVIEKKKNGGKKDSLILAHDLFNYPRKNMPLYTKLLREEMWEHVIPILTEGEDFSGFDTIFCTDADSIIHNGALASLTNALARDKNSIAACGLVLVELEKGQEWSFWNLYQQFQYTFGQYVRRRAEHFWGKVTCLPGCITMIKVRPECAGAMEKYAEAITVMPVVHHQVQYLGTDRRLTYSLLSQSRKLTTVFVPEAVSETVAPQSLKHYLSQRRRWGSNAYFNNYFYVMGENMIVITRIAAFIEILRLSMVYYRFCNTVLLVKFIIVEAVNGTFDTMKLVPLLIVSQLPLLWYCVSIVKEKPLRVRAHKLILGFCINKCVSSFMSMTIFYHVARNVGSQVWGMSGVTATSAITPSAPIPTVEVPAMTVPAGMNSTSIPGGAETLVPAAALPGAEAAAIASAPLDRVATIEIPAIAMPVVAVQVASSPKKVRKVSWADRGPQ</sequence>
<evidence type="ECO:0000256" key="8">
    <source>
        <dbReference type="SAM" id="MobiDB-lite"/>
    </source>
</evidence>
<evidence type="ECO:0000313" key="10">
    <source>
        <dbReference type="EMBL" id="KAK5529386.1"/>
    </source>
</evidence>
<dbReference type="GO" id="GO:0006031">
    <property type="term" value="P:chitin biosynthetic process"/>
    <property type="evidence" value="ECO:0007669"/>
    <property type="project" value="TreeGrafter"/>
</dbReference>
<feature type="compositionally biased region" description="Polar residues" evidence="8">
    <location>
        <begin position="139"/>
        <end position="148"/>
    </location>
</feature>
<comment type="subcellular location">
    <subcellularLocation>
        <location evidence="1">Membrane</location>
        <topology evidence="1">Multi-pass membrane protein</topology>
    </subcellularLocation>
</comment>
<reference evidence="10 11" key="1">
    <citation type="submission" date="2023-06" db="EMBL/GenBank/DDBJ databases">
        <title>Black Yeasts Isolated from many extreme environments.</title>
        <authorList>
            <person name="Coleine C."/>
            <person name="Stajich J.E."/>
            <person name="Selbmann L."/>
        </authorList>
    </citation>
    <scope>NUCLEOTIDE SEQUENCE [LARGE SCALE GENOMIC DNA]</scope>
    <source>
        <strain evidence="10 11">CCFEE 5887</strain>
    </source>
</reference>
<evidence type="ECO:0000313" key="11">
    <source>
        <dbReference type="Proteomes" id="UP001345827"/>
    </source>
</evidence>
<feature type="compositionally biased region" description="Basic and acidic residues" evidence="8">
    <location>
        <begin position="73"/>
        <end position="92"/>
    </location>
</feature>
<feature type="transmembrane region" description="Helical" evidence="9">
    <location>
        <begin position="636"/>
        <end position="654"/>
    </location>
</feature>
<dbReference type="GO" id="GO:0071944">
    <property type="term" value="C:cell periphery"/>
    <property type="evidence" value="ECO:0007669"/>
    <property type="project" value="TreeGrafter"/>
</dbReference>
<evidence type="ECO:0000256" key="9">
    <source>
        <dbReference type="SAM" id="Phobius"/>
    </source>
</evidence>
<dbReference type="PANTHER" id="PTHR22914:SF41">
    <property type="entry name" value="CHITIN SYNTHASE 7"/>
    <property type="match status" value="1"/>
</dbReference>
<keyword evidence="4" id="KW-0808">Transferase</keyword>
<dbReference type="Pfam" id="PF03142">
    <property type="entry name" value="Chitin_synth_2"/>
    <property type="match status" value="1"/>
</dbReference>
<keyword evidence="11" id="KW-1185">Reference proteome</keyword>
<feature type="transmembrane region" description="Helical" evidence="9">
    <location>
        <begin position="721"/>
        <end position="744"/>
    </location>
</feature>